<sequence length="319" mass="35778">MAVATTSKWSPFVVVLLTFFVVIAAGENKILAKNMNFKLNSGDLMPLVGFGTYQIRGTQLIHDVLDYALAAGYRLIDTAKVYRNEEDIGKALKELLPKYNLTRSDIWLTSKLSPDDQGEQAYEALKESVKNLDCGYLDLYLIHWPGSHGVNASNVNNSLLRDESWKQMTKGVKEGLTKNIGVSNYLVRHLKELQANNHGVKPAVNQVEWHPHYHPQDLLDYCREEGIMLQTYSSLGGTGNPDLISSPKVANIATKLGKTPAQVLLRWALQQELGIIPKARSEAHIRENIELDFVIPEEDMTILNSFSLNKYAWDPETIA</sequence>
<feature type="active site" description="Proton donor" evidence="4">
    <location>
        <position position="82"/>
    </location>
</feature>
<dbReference type="PANTHER" id="PTHR43827">
    <property type="entry name" value="2,5-DIKETO-D-GLUCONIC ACID REDUCTASE"/>
    <property type="match status" value="1"/>
</dbReference>
<evidence type="ECO:0000256" key="4">
    <source>
        <dbReference type="PIRSR" id="PIRSR000097-1"/>
    </source>
</evidence>
<dbReference type="PANTHER" id="PTHR43827:SF3">
    <property type="entry name" value="NADP-DEPENDENT OXIDOREDUCTASE DOMAIN-CONTAINING PROTEIN"/>
    <property type="match status" value="1"/>
</dbReference>
<comment type="similarity">
    <text evidence="1">Belongs to the aldo/keto reductase family.</text>
</comment>
<dbReference type="Gene3D" id="3.20.20.100">
    <property type="entry name" value="NADP-dependent oxidoreductase domain"/>
    <property type="match status" value="1"/>
</dbReference>
<evidence type="ECO:0000256" key="2">
    <source>
        <dbReference type="ARBA" id="ARBA00022857"/>
    </source>
</evidence>
<keyword evidence="7" id="KW-0732">Signal</keyword>
<accession>A0A9N9MIQ9</accession>
<evidence type="ECO:0000313" key="9">
    <source>
        <dbReference type="EMBL" id="CAG9763069.1"/>
    </source>
</evidence>
<feature type="chain" id="PRO_5040452016" description="NADP-dependent oxidoreductase domain-containing protein" evidence="7">
    <location>
        <begin position="26"/>
        <end position="319"/>
    </location>
</feature>
<dbReference type="GO" id="GO:0016616">
    <property type="term" value="F:oxidoreductase activity, acting on the CH-OH group of donors, NAD or NADP as acceptor"/>
    <property type="evidence" value="ECO:0007669"/>
    <property type="project" value="UniProtKB-ARBA"/>
</dbReference>
<evidence type="ECO:0000256" key="3">
    <source>
        <dbReference type="ARBA" id="ARBA00023002"/>
    </source>
</evidence>
<dbReference type="Proteomes" id="UP001152799">
    <property type="component" value="Chromosome 13"/>
</dbReference>
<name>A0A9N9MIQ9_9CUCU</name>
<dbReference type="PIRSF" id="PIRSF000097">
    <property type="entry name" value="AKR"/>
    <property type="match status" value="1"/>
</dbReference>
<dbReference type="AlphaFoldDB" id="A0A9N9MIQ9"/>
<feature type="binding site" evidence="5">
    <location>
        <position position="143"/>
    </location>
    <ligand>
        <name>substrate</name>
    </ligand>
</feature>
<dbReference type="SUPFAM" id="SSF51430">
    <property type="entry name" value="NAD(P)-linked oxidoreductase"/>
    <property type="match status" value="1"/>
</dbReference>
<evidence type="ECO:0000256" key="6">
    <source>
        <dbReference type="PIRSR" id="PIRSR000097-3"/>
    </source>
</evidence>
<dbReference type="PROSITE" id="PS00798">
    <property type="entry name" value="ALDOKETO_REDUCTASE_1"/>
    <property type="match status" value="1"/>
</dbReference>
<feature type="domain" description="NADP-dependent oxidoreductase" evidence="8">
    <location>
        <begin position="49"/>
        <end position="305"/>
    </location>
</feature>
<dbReference type="PROSITE" id="PS00062">
    <property type="entry name" value="ALDOKETO_REDUCTASE_2"/>
    <property type="match status" value="1"/>
</dbReference>
<dbReference type="InterPro" id="IPR018170">
    <property type="entry name" value="Aldo/ket_reductase_CS"/>
</dbReference>
<dbReference type="CDD" id="cd19136">
    <property type="entry name" value="AKR_DrGR-like"/>
    <property type="match status" value="1"/>
</dbReference>
<keyword evidence="3" id="KW-0560">Oxidoreductase</keyword>
<organism evidence="9 10">
    <name type="scientific">Ceutorhynchus assimilis</name>
    <name type="common">cabbage seed weevil</name>
    <dbReference type="NCBI Taxonomy" id="467358"/>
    <lineage>
        <taxon>Eukaryota</taxon>
        <taxon>Metazoa</taxon>
        <taxon>Ecdysozoa</taxon>
        <taxon>Arthropoda</taxon>
        <taxon>Hexapoda</taxon>
        <taxon>Insecta</taxon>
        <taxon>Pterygota</taxon>
        <taxon>Neoptera</taxon>
        <taxon>Endopterygota</taxon>
        <taxon>Coleoptera</taxon>
        <taxon>Polyphaga</taxon>
        <taxon>Cucujiformia</taxon>
        <taxon>Curculionidae</taxon>
        <taxon>Ceutorhynchinae</taxon>
        <taxon>Ceutorhynchus</taxon>
    </lineage>
</organism>
<dbReference type="Pfam" id="PF00248">
    <property type="entry name" value="Aldo_ket_red"/>
    <property type="match status" value="1"/>
</dbReference>
<dbReference type="InterPro" id="IPR036812">
    <property type="entry name" value="NAD(P)_OxRdtase_dom_sf"/>
</dbReference>
<evidence type="ECO:0000256" key="7">
    <source>
        <dbReference type="SAM" id="SignalP"/>
    </source>
</evidence>
<dbReference type="InterPro" id="IPR023210">
    <property type="entry name" value="NADP_OxRdtase_dom"/>
</dbReference>
<reference evidence="9" key="1">
    <citation type="submission" date="2022-01" db="EMBL/GenBank/DDBJ databases">
        <authorList>
            <person name="King R."/>
        </authorList>
    </citation>
    <scope>NUCLEOTIDE SEQUENCE</scope>
</reference>
<proteinExistence type="inferred from homology"/>
<feature type="signal peptide" evidence="7">
    <location>
        <begin position="1"/>
        <end position="25"/>
    </location>
</feature>
<evidence type="ECO:0000313" key="10">
    <source>
        <dbReference type="Proteomes" id="UP001152799"/>
    </source>
</evidence>
<dbReference type="EMBL" id="OU892289">
    <property type="protein sequence ID" value="CAG9763069.1"/>
    <property type="molecule type" value="Genomic_DNA"/>
</dbReference>
<feature type="site" description="Lowers pKa of active site Tyr" evidence="6">
    <location>
        <position position="111"/>
    </location>
</feature>
<keyword evidence="10" id="KW-1185">Reference proteome</keyword>
<evidence type="ECO:0000259" key="8">
    <source>
        <dbReference type="Pfam" id="PF00248"/>
    </source>
</evidence>
<protein>
    <recommendedName>
        <fullName evidence="8">NADP-dependent oxidoreductase domain-containing protein</fullName>
    </recommendedName>
</protein>
<dbReference type="InterPro" id="IPR020471">
    <property type="entry name" value="AKR"/>
</dbReference>
<keyword evidence="2" id="KW-0521">NADP</keyword>
<gene>
    <name evidence="9" type="ORF">CEUTPL_LOCUS3739</name>
</gene>
<evidence type="ECO:0000256" key="5">
    <source>
        <dbReference type="PIRSR" id="PIRSR000097-2"/>
    </source>
</evidence>
<dbReference type="OrthoDB" id="416253at2759"/>
<dbReference type="FunFam" id="3.20.20.100:FF:000002">
    <property type="entry name" value="2,5-diketo-D-gluconic acid reductase A"/>
    <property type="match status" value="1"/>
</dbReference>
<evidence type="ECO:0000256" key="1">
    <source>
        <dbReference type="ARBA" id="ARBA00007905"/>
    </source>
</evidence>
<dbReference type="PRINTS" id="PR00069">
    <property type="entry name" value="ALDKETRDTASE"/>
</dbReference>